<dbReference type="CDD" id="cd07363">
    <property type="entry name" value="45_DOPA_Dioxygenase"/>
    <property type="match status" value="1"/>
</dbReference>
<evidence type="ECO:0000259" key="6">
    <source>
        <dbReference type="Pfam" id="PF02900"/>
    </source>
</evidence>
<dbReference type="Pfam" id="PF02900">
    <property type="entry name" value="LigB"/>
    <property type="match status" value="1"/>
</dbReference>
<sequence>MGTNASTEAPTLPRTREEWRKALDALPATPERIPAFFFGHGSPLLNFPDDADSRNAGRMGAALGHAGPRGPLAQFLRDFGPALLSKYKPKGILVFSAHWETLGETVVTDYGDENPLHMDYYGFQSEQYKMTFKSRGDSARSQRAVQLFKEAGLLARTSHTNEPRGMDGRGYPTAGLDHGVFVPFRFMFGNEIDIPVVEASIDGTLSPERNWALGKAVTKLREEGILVLSGGLTVHNLGDLASFTPASARPLHLSFNDAVTDAMAIRDPAKRKEAMMALPRHPGFRASQPREDHFVPVYVAAGAGEEGDARVITATYGCQTVAFGL</sequence>
<dbReference type="InterPro" id="IPR004183">
    <property type="entry name" value="Xdiol_dOase_suB"/>
</dbReference>
<dbReference type="AlphaFoldDB" id="A0A4S4LTN6"/>
<comment type="cofactor">
    <cofactor evidence="1">
        <name>Zn(2+)</name>
        <dbReference type="ChEBI" id="CHEBI:29105"/>
    </cofactor>
</comment>
<dbReference type="Gene3D" id="3.40.830.10">
    <property type="entry name" value="LigB-like"/>
    <property type="match status" value="1"/>
</dbReference>
<dbReference type="PANTHER" id="PTHR30096">
    <property type="entry name" value="4,5-DOPA DIOXYGENASE EXTRADIOL-LIKE PROTEIN"/>
    <property type="match status" value="1"/>
</dbReference>
<keyword evidence="5" id="KW-0560">Oxidoreductase</keyword>
<proteinExistence type="inferred from homology"/>
<dbReference type="GO" id="GO:0008270">
    <property type="term" value="F:zinc ion binding"/>
    <property type="evidence" value="ECO:0007669"/>
    <property type="project" value="InterPro"/>
</dbReference>
<evidence type="ECO:0000256" key="4">
    <source>
        <dbReference type="ARBA" id="ARBA00022833"/>
    </source>
</evidence>
<evidence type="ECO:0000256" key="2">
    <source>
        <dbReference type="ARBA" id="ARBA00007581"/>
    </source>
</evidence>
<evidence type="ECO:0000313" key="7">
    <source>
        <dbReference type="EMBL" id="THH13610.1"/>
    </source>
</evidence>
<evidence type="ECO:0000256" key="5">
    <source>
        <dbReference type="ARBA" id="ARBA00023002"/>
    </source>
</evidence>
<keyword evidence="8" id="KW-1185">Reference proteome</keyword>
<feature type="domain" description="Extradiol ring-cleavage dioxygenase class III enzyme subunit B" evidence="6">
    <location>
        <begin position="69"/>
        <end position="320"/>
    </location>
</feature>
<keyword evidence="3" id="KW-0479">Metal-binding</keyword>
<dbReference type="SUPFAM" id="SSF53213">
    <property type="entry name" value="LigB-like"/>
    <property type="match status" value="1"/>
</dbReference>
<dbReference type="PANTHER" id="PTHR30096:SF0">
    <property type="entry name" value="4,5-DOPA DIOXYGENASE EXTRADIOL-LIKE PROTEIN"/>
    <property type="match status" value="1"/>
</dbReference>
<keyword evidence="4" id="KW-0862">Zinc</keyword>
<protein>
    <recommendedName>
        <fullName evidence="6">Extradiol ring-cleavage dioxygenase class III enzyme subunit B domain-containing protein</fullName>
    </recommendedName>
</protein>
<evidence type="ECO:0000313" key="8">
    <source>
        <dbReference type="Proteomes" id="UP000310158"/>
    </source>
</evidence>
<organism evidence="7 8">
    <name type="scientific">Bondarzewia mesenterica</name>
    <dbReference type="NCBI Taxonomy" id="1095465"/>
    <lineage>
        <taxon>Eukaryota</taxon>
        <taxon>Fungi</taxon>
        <taxon>Dikarya</taxon>
        <taxon>Basidiomycota</taxon>
        <taxon>Agaricomycotina</taxon>
        <taxon>Agaricomycetes</taxon>
        <taxon>Russulales</taxon>
        <taxon>Bondarzewiaceae</taxon>
        <taxon>Bondarzewia</taxon>
    </lineage>
</organism>
<dbReference type="GO" id="GO:0008198">
    <property type="term" value="F:ferrous iron binding"/>
    <property type="evidence" value="ECO:0007669"/>
    <property type="project" value="InterPro"/>
</dbReference>
<dbReference type="GO" id="GO:0016702">
    <property type="term" value="F:oxidoreductase activity, acting on single donors with incorporation of molecular oxygen, incorporation of two atoms of oxygen"/>
    <property type="evidence" value="ECO:0007669"/>
    <property type="project" value="UniProtKB-ARBA"/>
</dbReference>
<reference evidence="7 8" key="1">
    <citation type="submission" date="2019-02" db="EMBL/GenBank/DDBJ databases">
        <title>Genome sequencing of the rare red list fungi Bondarzewia mesenterica.</title>
        <authorList>
            <person name="Buettner E."/>
            <person name="Kellner H."/>
        </authorList>
    </citation>
    <scope>NUCLEOTIDE SEQUENCE [LARGE SCALE GENOMIC DNA]</scope>
    <source>
        <strain evidence="7 8">DSM 108281</strain>
    </source>
</reference>
<evidence type="ECO:0000256" key="3">
    <source>
        <dbReference type="ARBA" id="ARBA00022723"/>
    </source>
</evidence>
<dbReference type="OrthoDB" id="7396853at2759"/>
<dbReference type="InterPro" id="IPR014436">
    <property type="entry name" value="Extradiol_dOase_DODA"/>
</dbReference>
<evidence type="ECO:0000256" key="1">
    <source>
        <dbReference type="ARBA" id="ARBA00001947"/>
    </source>
</evidence>
<name>A0A4S4LTN6_9AGAM</name>
<comment type="caution">
    <text evidence="7">The sequence shown here is derived from an EMBL/GenBank/DDBJ whole genome shotgun (WGS) entry which is preliminary data.</text>
</comment>
<dbReference type="EMBL" id="SGPL01000340">
    <property type="protein sequence ID" value="THH13610.1"/>
    <property type="molecule type" value="Genomic_DNA"/>
</dbReference>
<accession>A0A4S4LTN6</accession>
<dbReference type="Proteomes" id="UP000310158">
    <property type="component" value="Unassembled WGS sequence"/>
</dbReference>
<comment type="similarity">
    <text evidence="2">Belongs to the DODA-type extradiol aromatic ring-opening dioxygenase family.</text>
</comment>
<gene>
    <name evidence="7" type="ORF">EW146_g6636</name>
</gene>